<proteinExistence type="predicted"/>
<name>A0A2Z6LGH1_TRISU</name>
<gene>
    <name evidence="1" type="ORF">TSUD_141930</name>
</gene>
<evidence type="ECO:0000313" key="2">
    <source>
        <dbReference type="Proteomes" id="UP000242715"/>
    </source>
</evidence>
<keyword evidence="2" id="KW-1185">Reference proteome</keyword>
<sequence>MVTVVPRCRHCLPHFSGVSAMPETLEFELKWSWRLTVRYGAVSCRCGGSVFVLAVRSFAFLKT</sequence>
<evidence type="ECO:0000313" key="1">
    <source>
        <dbReference type="EMBL" id="GAU12285.1"/>
    </source>
</evidence>
<dbReference type="EMBL" id="DF973119">
    <property type="protein sequence ID" value="GAU12285.1"/>
    <property type="molecule type" value="Genomic_DNA"/>
</dbReference>
<accession>A0A2Z6LGH1</accession>
<protein>
    <submittedName>
        <fullName evidence="1">Uncharacterized protein</fullName>
    </submittedName>
</protein>
<organism evidence="1 2">
    <name type="scientific">Trifolium subterraneum</name>
    <name type="common">Subterranean clover</name>
    <dbReference type="NCBI Taxonomy" id="3900"/>
    <lineage>
        <taxon>Eukaryota</taxon>
        <taxon>Viridiplantae</taxon>
        <taxon>Streptophyta</taxon>
        <taxon>Embryophyta</taxon>
        <taxon>Tracheophyta</taxon>
        <taxon>Spermatophyta</taxon>
        <taxon>Magnoliopsida</taxon>
        <taxon>eudicotyledons</taxon>
        <taxon>Gunneridae</taxon>
        <taxon>Pentapetalae</taxon>
        <taxon>rosids</taxon>
        <taxon>fabids</taxon>
        <taxon>Fabales</taxon>
        <taxon>Fabaceae</taxon>
        <taxon>Papilionoideae</taxon>
        <taxon>50 kb inversion clade</taxon>
        <taxon>NPAAA clade</taxon>
        <taxon>Hologalegina</taxon>
        <taxon>IRL clade</taxon>
        <taxon>Trifolieae</taxon>
        <taxon>Trifolium</taxon>
    </lineage>
</organism>
<dbReference type="AlphaFoldDB" id="A0A2Z6LGH1"/>
<dbReference type="Proteomes" id="UP000242715">
    <property type="component" value="Unassembled WGS sequence"/>
</dbReference>
<reference evidence="2" key="1">
    <citation type="journal article" date="2017" name="Front. Plant Sci.">
        <title>Climate Clever Clovers: New Paradigm to Reduce the Environmental Footprint of Ruminants by Breeding Low Methanogenic Forages Utilizing Haplotype Variation.</title>
        <authorList>
            <person name="Kaur P."/>
            <person name="Appels R."/>
            <person name="Bayer P.E."/>
            <person name="Keeble-Gagnere G."/>
            <person name="Wang J."/>
            <person name="Hirakawa H."/>
            <person name="Shirasawa K."/>
            <person name="Vercoe P."/>
            <person name="Stefanova K."/>
            <person name="Durmic Z."/>
            <person name="Nichols P."/>
            <person name="Revell C."/>
            <person name="Isobe S.N."/>
            <person name="Edwards D."/>
            <person name="Erskine W."/>
        </authorList>
    </citation>
    <scope>NUCLEOTIDE SEQUENCE [LARGE SCALE GENOMIC DNA]</scope>
    <source>
        <strain evidence="2">cv. Daliak</strain>
    </source>
</reference>